<dbReference type="SUPFAM" id="SSF55681">
    <property type="entry name" value="Class II aaRS and biotin synthetases"/>
    <property type="match status" value="1"/>
</dbReference>
<dbReference type="Gene3D" id="2.30.30.100">
    <property type="match status" value="1"/>
</dbReference>
<evidence type="ECO:0000313" key="8">
    <source>
        <dbReference type="EMBL" id="UGS28101.1"/>
    </source>
</evidence>
<protein>
    <recommendedName>
        <fullName evidence="5">biotin--[biotin carboxyl-carrier protein] ligase</fullName>
        <ecNumber evidence="5">6.3.4.15</ecNumber>
    </recommendedName>
</protein>
<keyword evidence="3" id="KW-0067">ATP-binding</keyword>
<proteinExistence type="predicted"/>
<dbReference type="EC" id="6.3.4.15" evidence="5"/>
<feature type="domain" description="BPL/LPL catalytic" evidence="7">
    <location>
        <begin position="34"/>
        <end position="150"/>
    </location>
</feature>
<dbReference type="PANTHER" id="PTHR12835:SF5">
    <property type="entry name" value="BIOTIN--PROTEIN LIGASE"/>
    <property type="match status" value="1"/>
</dbReference>
<evidence type="ECO:0000256" key="1">
    <source>
        <dbReference type="ARBA" id="ARBA00022598"/>
    </source>
</evidence>
<dbReference type="InterPro" id="IPR003142">
    <property type="entry name" value="BPL_C"/>
</dbReference>
<keyword evidence="9" id="KW-1185">Reference proteome</keyword>
<dbReference type="InterPro" id="IPR045864">
    <property type="entry name" value="aa-tRNA-synth_II/BPL/LPL"/>
</dbReference>
<evidence type="ECO:0000259" key="6">
    <source>
        <dbReference type="Pfam" id="PF02237"/>
    </source>
</evidence>
<feature type="domain" description="Biotin protein ligase C-terminal" evidence="6">
    <location>
        <begin position="214"/>
        <end position="261"/>
    </location>
</feature>
<dbReference type="GO" id="GO:0004077">
    <property type="term" value="F:biotin--[biotin carboxyl-carrier protein] ligase activity"/>
    <property type="evidence" value="ECO:0007669"/>
    <property type="project" value="UniProtKB-EC"/>
</dbReference>
<keyword evidence="2" id="KW-0547">Nucleotide-binding</keyword>
<evidence type="ECO:0000256" key="3">
    <source>
        <dbReference type="ARBA" id="ARBA00022840"/>
    </source>
</evidence>
<dbReference type="Pfam" id="PF03099">
    <property type="entry name" value="BPL_LplA_LipB"/>
    <property type="match status" value="1"/>
</dbReference>
<evidence type="ECO:0000256" key="4">
    <source>
        <dbReference type="ARBA" id="ARBA00023267"/>
    </source>
</evidence>
<dbReference type="Proteomes" id="UP001199642">
    <property type="component" value="Chromosome"/>
</dbReference>
<dbReference type="Pfam" id="PF02237">
    <property type="entry name" value="BPL_C"/>
    <property type="match status" value="1"/>
</dbReference>
<gene>
    <name evidence="8" type="ORF">K8F61_08065</name>
</gene>
<evidence type="ECO:0000313" key="9">
    <source>
        <dbReference type="Proteomes" id="UP001199642"/>
    </source>
</evidence>
<organism evidence="8 9">
    <name type="scientific">Microbacterium resistens</name>
    <dbReference type="NCBI Taxonomy" id="156977"/>
    <lineage>
        <taxon>Bacteria</taxon>
        <taxon>Bacillati</taxon>
        <taxon>Actinomycetota</taxon>
        <taxon>Actinomycetes</taxon>
        <taxon>Micrococcales</taxon>
        <taxon>Microbacteriaceae</taxon>
        <taxon>Microbacterium</taxon>
    </lineage>
</organism>
<dbReference type="Gene3D" id="3.30.930.10">
    <property type="entry name" value="Bira Bifunctional Protein, Domain 2"/>
    <property type="match status" value="1"/>
</dbReference>
<keyword evidence="4" id="KW-0092">Biotin</keyword>
<sequence>MDFAHTRAAASRLDVLDATGSTNADLRAHAADAAGWPHLSVLLTQDQRAGRGRLDRSWVAPAGSALAVSVLLRIPAIPAAERGWIPLAAGAAMTDAVAAQLPGRTVGVKWPNDVLVGAAGSGDGTRPPRKICGVLAEAVGTDTVIVGTGVNTAMTPEQLPVDTATSFAVEGTECDVDLLVAGYLARLDRHLTALAEHGADAGGVRAAVAARCLTLGQAVRVELPDGSTLRGVATGLAGDGCLEVRAEDGTGHRVAAGDIVHLRTV</sequence>
<dbReference type="RefSeq" id="WP_231821289.1">
    <property type="nucleotide sequence ID" value="NZ_CP082781.1"/>
</dbReference>
<accession>A0ABY3RW65</accession>
<dbReference type="InterPro" id="IPR004143">
    <property type="entry name" value="BPL_LPL_catalytic"/>
</dbReference>
<dbReference type="NCBIfam" id="TIGR00121">
    <property type="entry name" value="birA_ligase"/>
    <property type="match status" value="1"/>
</dbReference>
<evidence type="ECO:0000259" key="7">
    <source>
        <dbReference type="Pfam" id="PF03099"/>
    </source>
</evidence>
<evidence type="ECO:0000256" key="5">
    <source>
        <dbReference type="ARBA" id="ARBA00024227"/>
    </source>
</evidence>
<dbReference type="PANTHER" id="PTHR12835">
    <property type="entry name" value="BIOTIN PROTEIN LIGASE"/>
    <property type="match status" value="1"/>
</dbReference>
<dbReference type="EMBL" id="CP082781">
    <property type="protein sequence ID" value="UGS28101.1"/>
    <property type="molecule type" value="Genomic_DNA"/>
</dbReference>
<dbReference type="InterPro" id="IPR004408">
    <property type="entry name" value="Biotin_CoA_COase_ligase"/>
</dbReference>
<name>A0ABY3RW65_9MICO</name>
<reference evidence="8 9" key="1">
    <citation type="submission" date="2023-01" db="EMBL/GenBank/DDBJ databases">
        <title>Characterization of estradiol degrading bacteria Microbacterium sp. MZT7 and reveal degrading genes through genome analysis.</title>
        <authorList>
            <person name="Hao P."/>
            <person name="Gao Y."/>
        </authorList>
    </citation>
    <scope>NUCLEOTIDE SEQUENCE [LARGE SCALE GENOMIC DNA]</scope>
    <source>
        <strain evidence="8 9">MZT7</strain>
    </source>
</reference>
<dbReference type="InterPro" id="IPR008988">
    <property type="entry name" value="Transcriptional_repressor_C"/>
</dbReference>
<keyword evidence="1 8" id="KW-0436">Ligase</keyword>
<dbReference type="CDD" id="cd16442">
    <property type="entry name" value="BPL"/>
    <property type="match status" value="1"/>
</dbReference>
<evidence type="ECO:0000256" key="2">
    <source>
        <dbReference type="ARBA" id="ARBA00022741"/>
    </source>
</evidence>
<dbReference type="SUPFAM" id="SSF50037">
    <property type="entry name" value="C-terminal domain of transcriptional repressors"/>
    <property type="match status" value="1"/>
</dbReference>